<reference evidence="1" key="1">
    <citation type="submission" date="2020-03" db="EMBL/GenBank/DDBJ databases">
        <title>Genome assembly of Azotobacter chroococcum W5.</title>
        <authorList>
            <person name="Kannepalli A."/>
        </authorList>
    </citation>
    <scope>NUCLEOTIDE SEQUENCE</scope>
    <source>
        <strain evidence="1">W5</strain>
    </source>
</reference>
<dbReference type="EMBL" id="JAAPAP010000023">
    <property type="protein sequence ID" value="NHN79609.1"/>
    <property type="molecule type" value="Genomic_DNA"/>
</dbReference>
<proteinExistence type="predicted"/>
<dbReference type="AlphaFoldDB" id="A0AA44C8M0"/>
<accession>A0AA44C8M0</accession>
<organism evidence="1 2">
    <name type="scientific">Azotobacter chroococcum</name>
    <dbReference type="NCBI Taxonomy" id="353"/>
    <lineage>
        <taxon>Bacteria</taxon>
        <taxon>Pseudomonadati</taxon>
        <taxon>Pseudomonadota</taxon>
        <taxon>Gammaproteobacteria</taxon>
        <taxon>Pseudomonadales</taxon>
        <taxon>Pseudomonadaceae</taxon>
        <taxon>Azotobacter</taxon>
    </lineage>
</organism>
<dbReference type="RefSeq" id="WP_165894010.1">
    <property type="nucleotide sequence ID" value="NZ_JAAPAP010000023.1"/>
</dbReference>
<dbReference type="InterPro" id="IPR010982">
    <property type="entry name" value="Lambda_DNA-bd_dom_sf"/>
</dbReference>
<dbReference type="Proteomes" id="UP000736384">
    <property type="component" value="Unassembled WGS sequence"/>
</dbReference>
<dbReference type="GO" id="GO:0003677">
    <property type="term" value="F:DNA binding"/>
    <property type="evidence" value="ECO:0007669"/>
    <property type="project" value="InterPro"/>
</dbReference>
<dbReference type="Gene3D" id="1.10.260.40">
    <property type="entry name" value="lambda repressor-like DNA-binding domains"/>
    <property type="match status" value="1"/>
</dbReference>
<name>A0AA44C8M0_9GAMM</name>
<sequence length="79" mass="8267">MSALSKAVESVGGPILAAKACGISRQAIDRWLTKGMLPRTEYTGETTYAVRLAAAAAERGFPFNAAWLLAEAAPKKTAA</sequence>
<evidence type="ECO:0000313" key="1">
    <source>
        <dbReference type="EMBL" id="NHN79609.1"/>
    </source>
</evidence>
<gene>
    <name evidence="1" type="ORF">HA520_20405</name>
</gene>
<comment type="caution">
    <text evidence="1">The sequence shown here is derived from an EMBL/GenBank/DDBJ whole genome shotgun (WGS) entry which is preliminary data.</text>
</comment>
<evidence type="ECO:0000313" key="2">
    <source>
        <dbReference type="Proteomes" id="UP000736384"/>
    </source>
</evidence>
<protein>
    <submittedName>
        <fullName evidence="1">Helix-turn-helix domain-containing protein</fullName>
    </submittedName>
</protein>